<keyword evidence="4 8" id="KW-0547">Nucleotide-binding</keyword>
<dbReference type="InterPro" id="IPR014710">
    <property type="entry name" value="RmlC-like_jellyroll"/>
</dbReference>
<dbReference type="InterPro" id="IPR018490">
    <property type="entry name" value="cNMP-bd_dom_sf"/>
</dbReference>
<dbReference type="CDD" id="cd05123">
    <property type="entry name" value="STKc_AGC"/>
    <property type="match status" value="1"/>
</dbReference>
<dbReference type="PANTHER" id="PTHR24355">
    <property type="entry name" value="G PROTEIN-COUPLED RECEPTOR KINASE/RIBOSOMAL PROTEIN S6 KINASE"/>
    <property type="match status" value="1"/>
</dbReference>
<reference evidence="12" key="1">
    <citation type="submission" date="2021-01" db="EMBL/GenBank/DDBJ databases">
        <authorList>
            <person name="Corre E."/>
            <person name="Pelletier E."/>
            <person name="Niang G."/>
            <person name="Scheremetjew M."/>
            <person name="Finn R."/>
            <person name="Kale V."/>
            <person name="Holt S."/>
            <person name="Cochrane G."/>
            <person name="Meng A."/>
            <person name="Brown T."/>
            <person name="Cohen L."/>
        </authorList>
    </citation>
    <scope>NUCLEOTIDE SEQUENCE</scope>
    <source>
        <strain evidence="12">CCMP281</strain>
    </source>
</reference>
<dbReference type="PROSITE" id="PS00108">
    <property type="entry name" value="PROTEIN_KINASE_ST"/>
    <property type="match status" value="1"/>
</dbReference>
<keyword evidence="3" id="KW-0808">Transferase</keyword>
<dbReference type="GO" id="GO:0005524">
    <property type="term" value="F:ATP binding"/>
    <property type="evidence" value="ECO:0007669"/>
    <property type="project" value="UniProtKB-UniRule"/>
</dbReference>
<evidence type="ECO:0000313" key="12">
    <source>
        <dbReference type="EMBL" id="CAE0138858.1"/>
    </source>
</evidence>
<feature type="domain" description="Protein kinase" evidence="9">
    <location>
        <begin position="641"/>
        <end position="908"/>
    </location>
</feature>
<dbReference type="InterPro" id="IPR000719">
    <property type="entry name" value="Prot_kinase_dom"/>
</dbReference>
<keyword evidence="5" id="KW-0418">Kinase</keyword>
<dbReference type="GO" id="GO:0004674">
    <property type="term" value="F:protein serine/threonine kinase activity"/>
    <property type="evidence" value="ECO:0007669"/>
    <property type="project" value="UniProtKB-KW"/>
</dbReference>
<dbReference type="SMART" id="SM00100">
    <property type="entry name" value="cNMP"/>
    <property type="match status" value="2"/>
</dbReference>
<gene>
    <name evidence="12" type="ORF">HERI1096_LOCUS32458</name>
</gene>
<dbReference type="AlphaFoldDB" id="A0A7S3BPB6"/>
<sequence length="1002" mass="109964">MGAKGSSLGGENKIDAEALQMYFKQVGETRELQPGNVLITQGQPSESVFLLVEGETTLKKYNETGEGKDIGKIIGTRGSGQILGELSFLLGTLPAVSVEVSGESTLTVIEAKQSALLELLTKEPEVAGNVFRLLGIIVGDRIAGTSASMKSSLINSSTQTSGATSSNKTTSALDVPPAEIAKKFGIDSSSEFIMHTDCTLSIEENSVSKGHDHGAIIFLFATHLCIEVSAFGFTNLRAIPLPDVLSLLPDKEPGEKSTKPTRVLQVQCKSFSLSLALGVNIYDSFLQECENARISAMDLSGVNSSEQSATTLRTPKGSNAKKALKVENGVMEQMQGGAQEKGKGKAASVLGPLSQEHWTTLLSGADQLNYKKNEFVIKEGDTSRALYQIVSGTLRVELKVKGRPQAVVVARRRAGEMFGERTLLLGGVAGASIVVDSDTAVLIRLTEAYLNKLFKSNPELPGKFYCFLATDQAGRLQKLTEEFDSGELVLPPGSKAPSDIETLINTAAYLSIMQKYVSKRDDAVEFVPQLEFIAEHKLFFEEADPKQLIAHGAQIYGKYMHANGTHQLSCISAKMRQELANEVKNTKLPTAKYRMIYEVAVATVIKSIENTVLQGFLKSSDYSYVLSLKLKETQKQSMEQFMALRVLGEGGFGQVLEVVKRDSGKHYAMKIMKKHELISAFKADIWKETVLLERRLQGNLHHPLLVNLAYSFQNIQYLVLVMDACPGGDLSVFALTSERLTPPQVKFVGQETVAVLAFLHQKFVLYRDLKPENLLLDAEGHVRLIDFGLALQGDGKMPNSMEHCGTPCYMAPEVKSASRKKKEYTHPADWYTLGVLMYELTEQNLPFGDDPRFVNARNEYRAPAMVNEKGQRDDQLHDMVLRLLDWSPEKRLGSGPDGGAQIKAHKYWGDVEWPLVDARKIPSPLQSYVQNRSGPRPDKLRKQQRAAVDTAVNMAKAEYAGSQQSAAGQSRTDLDVEGWDFVSSHAINQEYVESQTTNASIV</sequence>
<keyword evidence="6 8" id="KW-0067">ATP-binding</keyword>
<evidence type="ECO:0000256" key="4">
    <source>
        <dbReference type="ARBA" id="ARBA00022741"/>
    </source>
</evidence>
<dbReference type="InterPro" id="IPR016137">
    <property type="entry name" value="RGS"/>
</dbReference>
<feature type="domain" description="Cyclic nucleotide-binding" evidence="10">
    <location>
        <begin position="28"/>
        <end position="110"/>
    </location>
</feature>
<evidence type="ECO:0000256" key="3">
    <source>
        <dbReference type="ARBA" id="ARBA00022679"/>
    </source>
</evidence>
<feature type="domain" description="Cyclic nucleotide-binding" evidence="10">
    <location>
        <begin position="349"/>
        <end position="471"/>
    </location>
</feature>
<dbReference type="EMBL" id="HBHX01058812">
    <property type="protein sequence ID" value="CAE0138858.1"/>
    <property type="molecule type" value="Transcribed_RNA"/>
</dbReference>
<dbReference type="Pfam" id="PF00069">
    <property type="entry name" value="Pkinase"/>
    <property type="match status" value="1"/>
</dbReference>
<dbReference type="GO" id="GO:0030553">
    <property type="term" value="F:cGMP binding"/>
    <property type="evidence" value="ECO:0007669"/>
    <property type="project" value="UniProtKB-KW"/>
</dbReference>
<evidence type="ECO:0000259" key="9">
    <source>
        <dbReference type="PROSITE" id="PS50011"/>
    </source>
</evidence>
<dbReference type="PROSITE" id="PS00107">
    <property type="entry name" value="PROTEIN_KINASE_ATP"/>
    <property type="match status" value="1"/>
</dbReference>
<keyword evidence="1" id="KW-0723">Serine/threonine-protein kinase</keyword>
<organism evidence="12">
    <name type="scientific">Haptolina ericina</name>
    <dbReference type="NCBI Taxonomy" id="156174"/>
    <lineage>
        <taxon>Eukaryota</taxon>
        <taxon>Haptista</taxon>
        <taxon>Haptophyta</taxon>
        <taxon>Prymnesiophyceae</taxon>
        <taxon>Prymnesiales</taxon>
        <taxon>Prymnesiaceae</taxon>
        <taxon>Haptolina</taxon>
    </lineage>
</organism>
<dbReference type="Gene3D" id="1.10.167.10">
    <property type="entry name" value="Regulator of G-protein Signalling 4, domain 2"/>
    <property type="match status" value="1"/>
</dbReference>
<keyword evidence="2" id="KW-0140">cGMP</keyword>
<evidence type="ECO:0000256" key="7">
    <source>
        <dbReference type="ARBA" id="ARBA00022992"/>
    </source>
</evidence>
<dbReference type="Pfam" id="PF00027">
    <property type="entry name" value="cNMP_binding"/>
    <property type="match status" value="2"/>
</dbReference>
<dbReference type="Gene3D" id="2.60.120.10">
    <property type="entry name" value="Jelly Rolls"/>
    <property type="match status" value="2"/>
</dbReference>
<dbReference type="InterPro" id="IPR036305">
    <property type="entry name" value="RGS_sf"/>
</dbReference>
<dbReference type="InterPro" id="IPR008271">
    <property type="entry name" value="Ser/Thr_kinase_AS"/>
</dbReference>
<dbReference type="InterPro" id="IPR044926">
    <property type="entry name" value="RGS_subdomain_2"/>
</dbReference>
<evidence type="ECO:0000256" key="1">
    <source>
        <dbReference type="ARBA" id="ARBA00022527"/>
    </source>
</evidence>
<dbReference type="InterPro" id="IPR011009">
    <property type="entry name" value="Kinase-like_dom_sf"/>
</dbReference>
<evidence type="ECO:0000259" key="11">
    <source>
        <dbReference type="PROSITE" id="PS50132"/>
    </source>
</evidence>
<feature type="binding site" evidence="8">
    <location>
        <position position="670"/>
    </location>
    <ligand>
        <name>ATP</name>
        <dbReference type="ChEBI" id="CHEBI:30616"/>
    </ligand>
</feature>
<evidence type="ECO:0008006" key="13">
    <source>
        <dbReference type="Google" id="ProtNLM"/>
    </source>
</evidence>
<feature type="domain" description="RGS" evidence="11">
    <location>
        <begin position="499"/>
        <end position="626"/>
    </location>
</feature>
<evidence type="ECO:0000256" key="8">
    <source>
        <dbReference type="PROSITE-ProRule" id="PRU10141"/>
    </source>
</evidence>
<dbReference type="Gene3D" id="3.30.200.20">
    <property type="entry name" value="Phosphorylase Kinase, domain 1"/>
    <property type="match status" value="1"/>
</dbReference>
<dbReference type="PROSITE" id="PS50132">
    <property type="entry name" value="RGS"/>
    <property type="match status" value="1"/>
</dbReference>
<dbReference type="CDD" id="cd00038">
    <property type="entry name" value="CAP_ED"/>
    <property type="match status" value="2"/>
</dbReference>
<dbReference type="PANTHER" id="PTHR24355:SF18">
    <property type="entry name" value="G PROTEIN-COUPLED RECEPTOR KINASE"/>
    <property type="match status" value="1"/>
</dbReference>
<dbReference type="SMART" id="SM00220">
    <property type="entry name" value="S_TKc"/>
    <property type="match status" value="1"/>
</dbReference>
<dbReference type="SUPFAM" id="SSF48097">
    <property type="entry name" value="Regulator of G-protein signaling, RGS"/>
    <property type="match status" value="1"/>
</dbReference>
<evidence type="ECO:0000256" key="5">
    <source>
        <dbReference type="ARBA" id="ARBA00022777"/>
    </source>
</evidence>
<dbReference type="SUPFAM" id="SSF56112">
    <property type="entry name" value="Protein kinase-like (PK-like)"/>
    <property type="match status" value="1"/>
</dbReference>
<dbReference type="Pfam" id="PF00615">
    <property type="entry name" value="RGS"/>
    <property type="match status" value="1"/>
</dbReference>
<dbReference type="PROSITE" id="PS50011">
    <property type="entry name" value="PROTEIN_KINASE_DOM"/>
    <property type="match status" value="1"/>
</dbReference>
<accession>A0A7S3BPB6</accession>
<protein>
    <recommendedName>
        <fullName evidence="13">cGMP-dependent protein kinase</fullName>
    </recommendedName>
</protein>
<evidence type="ECO:0000259" key="10">
    <source>
        <dbReference type="PROSITE" id="PS50042"/>
    </source>
</evidence>
<evidence type="ECO:0000256" key="6">
    <source>
        <dbReference type="ARBA" id="ARBA00022840"/>
    </source>
</evidence>
<proteinExistence type="predicted"/>
<dbReference type="PROSITE" id="PS50042">
    <property type="entry name" value="CNMP_BINDING_3"/>
    <property type="match status" value="2"/>
</dbReference>
<dbReference type="Gene3D" id="1.10.510.10">
    <property type="entry name" value="Transferase(Phosphotransferase) domain 1"/>
    <property type="match status" value="1"/>
</dbReference>
<name>A0A7S3BPB6_9EUKA</name>
<dbReference type="InterPro" id="IPR045270">
    <property type="entry name" value="STKc_AGC"/>
</dbReference>
<dbReference type="SUPFAM" id="SSF51206">
    <property type="entry name" value="cAMP-binding domain-like"/>
    <property type="match status" value="2"/>
</dbReference>
<dbReference type="InterPro" id="IPR017441">
    <property type="entry name" value="Protein_kinase_ATP_BS"/>
</dbReference>
<keyword evidence="7" id="KW-0142">cGMP-binding</keyword>
<dbReference type="InterPro" id="IPR000595">
    <property type="entry name" value="cNMP-bd_dom"/>
</dbReference>
<evidence type="ECO:0000256" key="2">
    <source>
        <dbReference type="ARBA" id="ARBA00022535"/>
    </source>
</evidence>